<dbReference type="AlphaFoldDB" id="A0A5C6RTA0"/>
<comment type="caution">
    <text evidence="1">The sequence shown here is derived from an EMBL/GenBank/DDBJ whole genome shotgun (WGS) entry which is preliminary data.</text>
</comment>
<dbReference type="GO" id="GO:0008171">
    <property type="term" value="F:O-methyltransferase activity"/>
    <property type="evidence" value="ECO:0007669"/>
    <property type="project" value="TreeGrafter"/>
</dbReference>
<dbReference type="InterPro" id="IPR029063">
    <property type="entry name" value="SAM-dependent_MTases_sf"/>
</dbReference>
<gene>
    <name evidence="1" type="ORF">FRY74_08110</name>
</gene>
<keyword evidence="1" id="KW-0489">Methyltransferase</keyword>
<keyword evidence="1" id="KW-0808">Transferase</keyword>
<organism evidence="1 2">
    <name type="scientific">Vicingus serpentipes</name>
    <dbReference type="NCBI Taxonomy" id="1926625"/>
    <lineage>
        <taxon>Bacteria</taxon>
        <taxon>Pseudomonadati</taxon>
        <taxon>Bacteroidota</taxon>
        <taxon>Flavobacteriia</taxon>
        <taxon>Flavobacteriales</taxon>
        <taxon>Vicingaceae</taxon>
        <taxon>Vicingus</taxon>
    </lineage>
</organism>
<dbReference type="Proteomes" id="UP000321721">
    <property type="component" value="Unassembled WGS sequence"/>
</dbReference>
<sequence length="261" mass="29696">MNKLNYLQKYISYKAKATNAHGIHPPFLFELYNNVIVDQTPFYAFSNIESIRAKLLLSNLEIEINDFGAGSSVNKSKKRAINDIAKNTLKAPKYGQLLFRLVNRFKPTTVLELGTSLGISSMYLATANSKTKVTTVEGCPNVTKVAKVNFDKIGLKNIELVNAQFDVFLPEYLKRTGELDFVFFDGNHTKEATLNYFNLCLPKANKNTVFVFDDIYWSKGMNEAWDEIKKHPKITLTVDLFALGIVFFNTDLSKEDFVLRY</sequence>
<dbReference type="SUPFAM" id="SSF53335">
    <property type="entry name" value="S-adenosyl-L-methionine-dependent methyltransferases"/>
    <property type="match status" value="1"/>
</dbReference>
<proteinExistence type="predicted"/>
<protein>
    <submittedName>
        <fullName evidence="1">Class I SAM-dependent methyltransferase</fullName>
    </submittedName>
</protein>
<dbReference type="PANTHER" id="PTHR43836">
    <property type="entry name" value="CATECHOL O-METHYLTRANSFERASE 1-RELATED"/>
    <property type="match status" value="1"/>
</dbReference>
<keyword evidence="2" id="KW-1185">Reference proteome</keyword>
<dbReference type="GO" id="GO:0032259">
    <property type="term" value="P:methylation"/>
    <property type="evidence" value="ECO:0007669"/>
    <property type="project" value="UniProtKB-KW"/>
</dbReference>
<accession>A0A5C6RTA0</accession>
<dbReference type="PANTHER" id="PTHR43836:SF2">
    <property type="entry name" value="CATECHOL O-METHYLTRANSFERASE 1-RELATED"/>
    <property type="match status" value="1"/>
</dbReference>
<reference evidence="1 2" key="1">
    <citation type="submission" date="2019-08" db="EMBL/GenBank/DDBJ databases">
        <title>Genome of Vicingus serpentipes NCIMB 15042.</title>
        <authorList>
            <person name="Bowman J.P."/>
        </authorList>
    </citation>
    <scope>NUCLEOTIDE SEQUENCE [LARGE SCALE GENOMIC DNA]</scope>
    <source>
        <strain evidence="1 2">NCIMB 15042</strain>
    </source>
</reference>
<dbReference type="RefSeq" id="WP_147100357.1">
    <property type="nucleotide sequence ID" value="NZ_VOOS01000003.1"/>
</dbReference>
<name>A0A5C6RTA0_9FLAO</name>
<dbReference type="CDD" id="cd02440">
    <property type="entry name" value="AdoMet_MTases"/>
    <property type="match status" value="1"/>
</dbReference>
<evidence type="ECO:0000313" key="1">
    <source>
        <dbReference type="EMBL" id="TXB65377.1"/>
    </source>
</evidence>
<evidence type="ECO:0000313" key="2">
    <source>
        <dbReference type="Proteomes" id="UP000321721"/>
    </source>
</evidence>
<dbReference type="EMBL" id="VOOS01000003">
    <property type="protein sequence ID" value="TXB65377.1"/>
    <property type="molecule type" value="Genomic_DNA"/>
</dbReference>
<dbReference type="OrthoDB" id="5464618at2"/>
<dbReference type="Gene3D" id="3.40.50.150">
    <property type="entry name" value="Vaccinia Virus protein VP39"/>
    <property type="match status" value="1"/>
</dbReference>
<dbReference type="Pfam" id="PF13578">
    <property type="entry name" value="Methyltransf_24"/>
    <property type="match status" value="1"/>
</dbReference>